<comment type="caution">
    <text evidence="2">The sequence shown here is derived from an EMBL/GenBank/DDBJ whole genome shotgun (WGS) entry which is preliminary data.</text>
</comment>
<organism evidence="2 3">
    <name type="scientific">Erythroxylum novogranatense</name>
    <dbReference type="NCBI Taxonomy" id="1862640"/>
    <lineage>
        <taxon>Eukaryota</taxon>
        <taxon>Viridiplantae</taxon>
        <taxon>Streptophyta</taxon>
        <taxon>Embryophyta</taxon>
        <taxon>Tracheophyta</taxon>
        <taxon>Spermatophyta</taxon>
        <taxon>Magnoliopsida</taxon>
        <taxon>eudicotyledons</taxon>
        <taxon>Gunneridae</taxon>
        <taxon>Pentapetalae</taxon>
        <taxon>rosids</taxon>
        <taxon>fabids</taxon>
        <taxon>Malpighiales</taxon>
        <taxon>Erythroxylaceae</taxon>
        <taxon>Erythroxylum</taxon>
    </lineage>
</organism>
<protein>
    <recommendedName>
        <fullName evidence="4">DUF4378 domain-containing protein</fullName>
    </recommendedName>
</protein>
<accession>A0AAV8TH87</accession>
<dbReference type="EMBL" id="JAIWQS010000005">
    <property type="protein sequence ID" value="KAJ8766172.1"/>
    <property type="molecule type" value="Genomic_DNA"/>
</dbReference>
<dbReference type="AlphaFoldDB" id="A0AAV8TH87"/>
<reference evidence="2 3" key="1">
    <citation type="submission" date="2021-09" db="EMBL/GenBank/DDBJ databases">
        <title>Genomic insights and catalytic innovation underlie evolution of tropane alkaloids biosynthesis.</title>
        <authorList>
            <person name="Wang Y.-J."/>
            <person name="Tian T."/>
            <person name="Huang J.-P."/>
            <person name="Huang S.-X."/>
        </authorList>
    </citation>
    <scope>NUCLEOTIDE SEQUENCE [LARGE SCALE GENOMIC DNA]</scope>
    <source>
        <strain evidence="2">KIB-2018</strain>
        <tissue evidence="2">Leaf</tissue>
    </source>
</reference>
<evidence type="ECO:0000256" key="1">
    <source>
        <dbReference type="SAM" id="MobiDB-lite"/>
    </source>
</evidence>
<evidence type="ECO:0008006" key="4">
    <source>
        <dbReference type="Google" id="ProtNLM"/>
    </source>
</evidence>
<dbReference type="PANTHER" id="PTHR33623:SF4">
    <property type="entry name" value="DUF4378 DOMAIN-CONTAINING PROTEIN"/>
    <property type="match status" value="1"/>
</dbReference>
<keyword evidence="3" id="KW-1185">Reference proteome</keyword>
<proteinExistence type="predicted"/>
<gene>
    <name evidence="2" type="ORF">K2173_021689</name>
</gene>
<feature type="compositionally biased region" description="Low complexity" evidence="1">
    <location>
        <begin position="169"/>
        <end position="180"/>
    </location>
</feature>
<feature type="region of interest" description="Disordered" evidence="1">
    <location>
        <begin position="168"/>
        <end position="209"/>
    </location>
</feature>
<sequence length="454" mass="51958">MASSCNPQKRFLFERKTLMLKDFLLDDLSSCSSNGFRSFPRRQCCSTVRLLLEVELKSSHHPYSKPIKRQNLKGSSLYKKTSGAVINAVKLLRFPSSIKSPSLQERTGKGSFLRRSLSRRLFIKKVDKKEDRITQWKSFREFLEDKQEPADQPSIPQTTATEVIHVRHSVSSSSNIKSNSWTDSESTGESENSEFYKTSNDAVEEKKESLPKDIEGGARVGVTDGEDSIINYSTDTPKIWGNGEEKEQFSPVSVLDPPFQDEEETYSPVEPSLVRLEGTKQKLRSFESLTQLVPVDLEKRLALAESDDASLESMSIQKNNFNEMQEERQSEKEAQELLKLVKAATQHNSLLLCSTEALFLDFFMEMLEQDKATESVSSIYEKDQVLKVVEDWVKGNPQETFLGWEVKNGRHTYIKDLEKNGRWRNVEEEKEEVVLELEQHVFTSLLNEAFLDIL</sequence>
<evidence type="ECO:0000313" key="2">
    <source>
        <dbReference type="EMBL" id="KAJ8766172.1"/>
    </source>
</evidence>
<evidence type="ECO:0000313" key="3">
    <source>
        <dbReference type="Proteomes" id="UP001159364"/>
    </source>
</evidence>
<name>A0AAV8TH87_9ROSI</name>
<dbReference type="Proteomes" id="UP001159364">
    <property type="component" value="Linkage Group LG05"/>
</dbReference>
<dbReference type="PANTHER" id="PTHR33623">
    <property type="entry name" value="OS04G0572500 PROTEIN"/>
    <property type="match status" value="1"/>
</dbReference>